<feature type="region of interest" description="Disordered" evidence="1">
    <location>
        <begin position="573"/>
        <end position="660"/>
    </location>
</feature>
<dbReference type="Pfam" id="PF03999">
    <property type="entry name" value="MAP65_ASE1"/>
    <property type="match status" value="1"/>
</dbReference>
<dbReference type="InterPro" id="IPR007145">
    <property type="entry name" value="MAP65_Ase1_PRC1"/>
</dbReference>
<feature type="compositionally biased region" description="Polar residues" evidence="1">
    <location>
        <begin position="780"/>
        <end position="794"/>
    </location>
</feature>
<feature type="region of interest" description="Disordered" evidence="1">
    <location>
        <begin position="429"/>
        <end position="463"/>
    </location>
</feature>
<feature type="compositionally biased region" description="Polar residues" evidence="1">
    <location>
        <begin position="645"/>
        <end position="654"/>
    </location>
</feature>
<evidence type="ECO:0008006" key="4">
    <source>
        <dbReference type="Google" id="ProtNLM"/>
    </source>
</evidence>
<organism evidence="2 3">
    <name type="scientific">Linnemannia exigua</name>
    <dbReference type="NCBI Taxonomy" id="604196"/>
    <lineage>
        <taxon>Eukaryota</taxon>
        <taxon>Fungi</taxon>
        <taxon>Fungi incertae sedis</taxon>
        <taxon>Mucoromycota</taxon>
        <taxon>Mortierellomycotina</taxon>
        <taxon>Mortierellomycetes</taxon>
        <taxon>Mortierellales</taxon>
        <taxon>Mortierellaceae</taxon>
        <taxon>Linnemannia</taxon>
    </lineage>
</organism>
<dbReference type="PANTHER" id="PTHR19321">
    <property type="entry name" value="PROTEIN REGULATOR OF CYTOKINESIS 1 PRC1-RELATED"/>
    <property type="match status" value="1"/>
</dbReference>
<comment type="caution">
    <text evidence="2">The sequence shown here is derived from an EMBL/GenBank/DDBJ whole genome shotgun (WGS) entry which is preliminary data.</text>
</comment>
<dbReference type="GO" id="GO:1990023">
    <property type="term" value="C:mitotic spindle midzone"/>
    <property type="evidence" value="ECO:0007669"/>
    <property type="project" value="TreeGrafter"/>
</dbReference>
<reference evidence="2" key="1">
    <citation type="journal article" date="2020" name="Fungal Divers.">
        <title>Resolving the Mortierellaceae phylogeny through synthesis of multi-gene phylogenetics and phylogenomics.</title>
        <authorList>
            <person name="Vandepol N."/>
            <person name="Liber J."/>
            <person name="Desiro A."/>
            <person name="Na H."/>
            <person name="Kennedy M."/>
            <person name="Barry K."/>
            <person name="Grigoriev I.V."/>
            <person name="Miller A.N."/>
            <person name="O'Donnell K."/>
            <person name="Stajich J.E."/>
            <person name="Bonito G."/>
        </authorList>
    </citation>
    <scope>NUCLEOTIDE SEQUENCE</scope>
    <source>
        <strain evidence="2">NRRL 28262</strain>
    </source>
</reference>
<dbReference type="GO" id="GO:0008017">
    <property type="term" value="F:microtubule binding"/>
    <property type="evidence" value="ECO:0007669"/>
    <property type="project" value="InterPro"/>
</dbReference>
<protein>
    <recommendedName>
        <fullName evidence="4">Microtubule associated protein</fullName>
    </recommendedName>
</protein>
<dbReference type="GO" id="GO:0005737">
    <property type="term" value="C:cytoplasm"/>
    <property type="evidence" value="ECO:0007669"/>
    <property type="project" value="TreeGrafter"/>
</dbReference>
<feature type="compositionally biased region" description="Polar residues" evidence="1">
    <location>
        <begin position="576"/>
        <end position="585"/>
    </location>
</feature>
<feature type="compositionally biased region" description="Basic and acidic residues" evidence="1">
    <location>
        <begin position="431"/>
        <end position="447"/>
    </location>
</feature>
<sequence>MSLNDFLAELAVKYEGLETLYLDIGTPDLQKDEESQTLFEKLLVVLNDHIQQVAQTKDTFTQETDRMWEDMQRMTRLMGQGDEASAKMIDTLANMSLWDRRVTLQEEYNYVYEQYNQKLEEIRTLYTELAAYIPILGPAFVHPGPYPEEGAEVSFEVVQTFSDNIAVCEKEQKTRIKQVESDIAIIKELWAELGPMTLDSFDREVIEGGNGEYPISDDILRRLEMKKNTADVARLWEKLRIDEEERQEFQAEHTGFGAETIRAYKDEKSRLEDLRIQKVQDFIIMEREEIHELWQTLRYSLEQQESFTPYFNDNFTEENLTTHEREATRLKLEAEEAAHVLDIVARYEDRLRAIKELELATRDVDRYKAKGAPGRLLKEEKDRKLNARELPKLEAELVEALNRWEEEKGRPFLVYGEEYIDTMKTAASLAREGKENEKQLREPEKDWPSVPQSSPYLSQLDTSGRKLRTEVTNAGIQLSYASNTNIKEDWISKSTRYTYIPAHQDHPIFHSYNANQGTITHSPLRASSVDITHSKQSAVRALGPASTTTASMTLDGNGTNDKRNHSIISISSTTTEVQVGPSTPTRGPRTGQPISYDLTGFNIDGDEEMPPRTPRSLKRTAAELSSPISTPPGSPSLYHHRKNTRSVSTTGSENMSERTRSGYMESPFMDEEDSLLDMAAVQAQRSPSVVGRSSPFVQQLLETTRYGETTATAAAAATAANDFAREASVIEMNRAEAEAFFSTPRKQVVVVDLVQGQDDGSEGWVTDTDESPQSRRQSRAGRQNPDTQTANLAT</sequence>
<dbReference type="AlphaFoldDB" id="A0AAD4DEM7"/>
<proteinExistence type="predicted"/>
<feature type="region of interest" description="Disordered" evidence="1">
    <location>
        <begin position="756"/>
        <end position="794"/>
    </location>
</feature>
<keyword evidence="3" id="KW-1185">Reference proteome</keyword>
<dbReference type="EMBL" id="JAAAIL010000586">
    <property type="protein sequence ID" value="KAG0274573.1"/>
    <property type="molecule type" value="Genomic_DNA"/>
</dbReference>
<gene>
    <name evidence="2" type="ORF">BGZ95_009644</name>
</gene>
<dbReference type="Proteomes" id="UP001194580">
    <property type="component" value="Unassembled WGS sequence"/>
</dbReference>
<evidence type="ECO:0000313" key="3">
    <source>
        <dbReference type="Proteomes" id="UP001194580"/>
    </source>
</evidence>
<evidence type="ECO:0000313" key="2">
    <source>
        <dbReference type="EMBL" id="KAG0274573.1"/>
    </source>
</evidence>
<feature type="compositionally biased region" description="Polar residues" evidence="1">
    <location>
        <begin position="450"/>
        <end position="462"/>
    </location>
</feature>
<name>A0AAD4DEM7_9FUNG</name>
<accession>A0AAD4DEM7</accession>
<dbReference type="Gene3D" id="1.20.58.1520">
    <property type="match status" value="1"/>
</dbReference>
<dbReference type="PANTHER" id="PTHR19321:SF41">
    <property type="entry name" value="FASCETTO-RELATED"/>
    <property type="match status" value="1"/>
</dbReference>
<evidence type="ECO:0000256" key="1">
    <source>
        <dbReference type="SAM" id="MobiDB-lite"/>
    </source>
</evidence>
<dbReference type="GO" id="GO:0051256">
    <property type="term" value="P:mitotic spindle midzone assembly"/>
    <property type="evidence" value="ECO:0007669"/>
    <property type="project" value="TreeGrafter"/>
</dbReference>